<feature type="compositionally biased region" description="Gly residues" evidence="1">
    <location>
        <begin position="1038"/>
        <end position="1048"/>
    </location>
</feature>
<feature type="region of interest" description="Disordered" evidence="1">
    <location>
        <begin position="1033"/>
        <end position="1070"/>
    </location>
</feature>
<accession>A0A921ITG8</accession>
<keyword evidence="2" id="KW-0812">Transmembrane</keyword>
<keyword evidence="3" id="KW-0732">Signal</keyword>
<dbReference type="AlphaFoldDB" id="A0A921ITG8"/>
<feature type="domain" description="YDG" evidence="4">
    <location>
        <begin position="748"/>
        <end position="827"/>
    </location>
</feature>
<reference evidence="5" key="1">
    <citation type="journal article" date="2021" name="PeerJ">
        <title>Extensive microbial diversity within the chicken gut microbiome revealed by metagenomics and culture.</title>
        <authorList>
            <person name="Gilroy R."/>
            <person name="Ravi A."/>
            <person name="Getino M."/>
            <person name="Pursley I."/>
            <person name="Horton D.L."/>
            <person name="Alikhan N.F."/>
            <person name="Baker D."/>
            <person name="Gharbi K."/>
            <person name="Hall N."/>
            <person name="Watson M."/>
            <person name="Adriaenssens E.M."/>
            <person name="Foster-Nyarko E."/>
            <person name="Jarju S."/>
            <person name="Secka A."/>
            <person name="Antonio M."/>
            <person name="Oren A."/>
            <person name="Chaudhuri R.R."/>
            <person name="La Ragione R."/>
            <person name="Hildebrand F."/>
            <person name="Pallen M.J."/>
        </authorList>
    </citation>
    <scope>NUCLEOTIDE SEQUENCE</scope>
    <source>
        <strain evidence="5">ChiHjej13B12-9602</strain>
    </source>
</reference>
<keyword evidence="2" id="KW-0472">Membrane</keyword>
<dbReference type="EMBL" id="DYUZ01000014">
    <property type="protein sequence ID" value="HJG36954.1"/>
    <property type="molecule type" value="Genomic_DNA"/>
</dbReference>
<protein>
    <submittedName>
        <fullName evidence="5">YDG domain-containing protein</fullName>
    </submittedName>
</protein>
<evidence type="ECO:0000313" key="5">
    <source>
        <dbReference type="EMBL" id="HJG36954.1"/>
    </source>
</evidence>
<keyword evidence="2" id="KW-1133">Transmembrane helix</keyword>
<dbReference type="RefSeq" id="WP_273189425.1">
    <property type="nucleotide sequence ID" value="NZ_DYUZ01000014.1"/>
</dbReference>
<evidence type="ECO:0000313" key="6">
    <source>
        <dbReference type="Proteomes" id="UP000753256"/>
    </source>
</evidence>
<evidence type="ECO:0000256" key="2">
    <source>
        <dbReference type="SAM" id="Phobius"/>
    </source>
</evidence>
<reference evidence="5" key="2">
    <citation type="submission" date="2021-09" db="EMBL/GenBank/DDBJ databases">
        <authorList>
            <person name="Gilroy R."/>
        </authorList>
    </citation>
    <scope>NUCLEOTIDE SEQUENCE</scope>
    <source>
        <strain evidence="5">ChiHjej13B12-9602</strain>
    </source>
</reference>
<dbReference type="InterPro" id="IPR041248">
    <property type="entry name" value="YDG"/>
</dbReference>
<dbReference type="Pfam" id="PF18657">
    <property type="entry name" value="YDG"/>
    <property type="match status" value="1"/>
</dbReference>
<name>A0A921ITG8_9ACTN</name>
<proteinExistence type="predicted"/>
<evidence type="ECO:0000256" key="3">
    <source>
        <dbReference type="SAM" id="SignalP"/>
    </source>
</evidence>
<evidence type="ECO:0000256" key="1">
    <source>
        <dbReference type="SAM" id="MobiDB-lite"/>
    </source>
</evidence>
<feature type="chain" id="PRO_5037852345" evidence="3">
    <location>
        <begin position="32"/>
        <end position="1111"/>
    </location>
</feature>
<evidence type="ECO:0000259" key="4">
    <source>
        <dbReference type="Pfam" id="PF18657"/>
    </source>
</evidence>
<comment type="caution">
    <text evidence="5">The sequence shown here is derived from an EMBL/GenBank/DDBJ whole genome shotgun (WGS) entry which is preliminary data.</text>
</comment>
<feature type="signal peptide" evidence="3">
    <location>
        <begin position="1"/>
        <end position="31"/>
    </location>
</feature>
<feature type="transmembrane region" description="Helical" evidence="2">
    <location>
        <begin position="1086"/>
        <end position="1107"/>
    </location>
</feature>
<dbReference type="Proteomes" id="UP000753256">
    <property type="component" value="Unassembled WGS sequence"/>
</dbReference>
<gene>
    <name evidence="5" type="ORF">K8V70_03695</name>
</gene>
<sequence length="1111" mass="115451">MRLPFVRACSMLTAVAAGIALLVSAPEPAFGEPTQHDISHEGVQLYSEPGGCPGHVIRGNTSDPDHKILIESGEHNITINNVYIELDEYNSLMNGDSPFAIGGNATVHLTIEGTNSFASHVNYGDLNSTLAAIWVQPGSTLIIDGPGRLVAQADDPGTTGQTGAAGIGGGYNQDFGDIIINGGRIEAYGSAGGAGIGGGYSTASGSHSGNITINGGYVQAFGGSRGYSSGAGIGAGENSNYTGTITINGGVVRAVGGDADQTSIGGGGHATGGLNNGTFTTGENGNAVIFAPWGIGDMSGVADWDCILLESTRDEGAEDQLVNYSQDPNGRVNVTFKGGTPQVYGDVKAGYDIQVNAPASLRIETDIDLDENPDTPNNEPSTLTMLSGTRLINNNEASDPGIAGIALMPGSTLVLQDGVSQCWGKGTMIATSAQGTGHARGRVQLPLSDDMVTVSPTTYVYDGDEKKPQVTVEFNEWNFTQSFAQGTEYTVSYANNVEKGTATATATSAGGNLLNTVEDNPSTGSATFEITEGDFTVSTVSRRYVQVGETHLLSKLPSTPTFGTGNPAGVEGGTFEWFADDACTQPLTDEHVKNAQEDDQITIWWKYTQTGNSSVVASKTGSTTLIMTDEEPPLVQVDGSADDAVKQSTYGNAPYTPRIQISLDDGRTWIDPKSDISYVVQNQTPAGYGDVVTVDQQTGVISFVGAGTATVTAEIEAYTDPAATDGNKGDTYGPAFVTIEVVVSPAQVAVNEATVRATDRPYDGTRSVEVFAELDGTGIVGDDAANGNIDLSATGTAAQPEVGEDIPVTVSYELRGDKADDYVLTNSPATTVTISKAQASDNTLQGKTGELTISNCVAATYAFDLQDLVPDSKPVNDDDALYPGWIMFENPQVAISDNRYFDQDDIRIDNTTQTLYLTVSNVEAHATGELGTITLDMISPHFEGMTGTIRIMREDMRVHTITARAGEGGSISPEGAVEVVDAHDQAFTVTVDEGYELDRLLVDGQPVALADDGTYTFENVTADHTIEAVFKDLNGSTGNDGQGTGDSGQNGEHGDGATPGGGSASGSNNGSYHGTQAGLLGTGDSLPIVIALVAAAGVAIVVIGARLRSKR</sequence>
<organism evidence="5 6">
    <name type="scientific">Enorma phocaeensis</name>
    <dbReference type="NCBI Taxonomy" id="1871019"/>
    <lineage>
        <taxon>Bacteria</taxon>
        <taxon>Bacillati</taxon>
        <taxon>Actinomycetota</taxon>
        <taxon>Coriobacteriia</taxon>
        <taxon>Coriobacteriales</taxon>
        <taxon>Coriobacteriaceae</taxon>
        <taxon>Enorma</taxon>
    </lineage>
</organism>